<proteinExistence type="predicted"/>
<accession>A0A3L7DY76</accession>
<dbReference type="Proteomes" id="UP000265509">
    <property type="component" value="Unassembled WGS sequence"/>
</dbReference>
<evidence type="ECO:0008006" key="3">
    <source>
        <dbReference type="Google" id="ProtNLM"/>
    </source>
</evidence>
<dbReference type="InterPro" id="IPR017853">
    <property type="entry name" value="GH"/>
</dbReference>
<dbReference type="InterPro" id="IPR008266">
    <property type="entry name" value="Tyr_kinase_AS"/>
</dbReference>
<dbReference type="SUPFAM" id="SSF56112">
    <property type="entry name" value="Protein kinase-like (PK-like)"/>
    <property type="match status" value="1"/>
</dbReference>
<name>A0A3L7DY76_9GAMM</name>
<dbReference type="RefSeq" id="WP_117954918.1">
    <property type="nucleotide sequence ID" value="NZ_QRAN01000012.1"/>
</dbReference>
<dbReference type="GO" id="GO:0004672">
    <property type="term" value="F:protein kinase activity"/>
    <property type="evidence" value="ECO:0007669"/>
    <property type="project" value="InterPro"/>
</dbReference>
<dbReference type="SUPFAM" id="SSF51445">
    <property type="entry name" value="(Trans)glycosidases"/>
    <property type="match status" value="1"/>
</dbReference>
<evidence type="ECO:0000313" key="2">
    <source>
        <dbReference type="Proteomes" id="UP000265509"/>
    </source>
</evidence>
<dbReference type="Pfam" id="PF06293">
    <property type="entry name" value="Kdo"/>
    <property type="match status" value="1"/>
</dbReference>
<dbReference type="Gene3D" id="1.10.510.10">
    <property type="entry name" value="Transferase(Phosphotransferase) domain 1"/>
    <property type="match status" value="1"/>
</dbReference>
<protein>
    <recommendedName>
        <fullName evidence="3">Protein kinase domain-containing protein</fullName>
    </recommendedName>
</protein>
<dbReference type="Gene3D" id="3.20.20.80">
    <property type="entry name" value="Glycosidases"/>
    <property type="match status" value="1"/>
</dbReference>
<dbReference type="PROSITE" id="PS00109">
    <property type="entry name" value="PROTEIN_KINASE_TYR"/>
    <property type="match status" value="1"/>
</dbReference>
<reference evidence="1 2" key="1">
    <citation type="submission" date="2018-07" db="EMBL/GenBank/DDBJ databases">
        <title>Halioglobus sp. genome submission.</title>
        <authorList>
            <person name="Ye M.-Q."/>
            <person name="Du Z.-J."/>
        </authorList>
    </citation>
    <scope>NUCLEOTIDE SEQUENCE [LARGE SCALE GENOMIC DNA]</scope>
    <source>
        <strain evidence="1 2">U0301</strain>
    </source>
</reference>
<organism evidence="1 2">
    <name type="scientific">Seongchinamella sediminis</name>
    <dbReference type="NCBI Taxonomy" id="2283635"/>
    <lineage>
        <taxon>Bacteria</taxon>
        <taxon>Pseudomonadati</taxon>
        <taxon>Pseudomonadota</taxon>
        <taxon>Gammaproteobacteria</taxon>
        <taxon>Cellvibrionales</taxon>
        <taxon>Halieaceae</taxon>
        <taxon>Seongchinamella</taxon>
    </lineage>
</organism>
<dbReference type="OrthoDB" id="8530337at2"/>
<keyword evidence="2" id="KW-1185">Reference proteome</keyword>
<comment type="caution">
    <text evidence="1">The sequence shown here is derived from an EMBL/GenBank/DDBJ whole genome shotgun (WGS) entry which is preliminary data.</text>
</comment>
<dbReference type="InterPro" id="IPR011009">
    <property type="entry name" value="Kinase-like_dom_sf"/>
</dbReference>
<gene>
    <name evidence="1" type="ORF">DWB85_12000</name>
</gene>
<evidence type="ECO:0000313" key="1">
    <source>
        <dbReference type="EMBL" id="RLQ21480.1"/>
    </source>
</evidence>
<dbReference type="AlphaFoldDB" id="A0A3L7DY76"/>
<dbReference type="EMBL" id="QRAN01000012">
    <property type="protein sequence ID" value="RLQ21480.1"/>
    <property type="molecule type" value="Genomic_DNA"/>
</dbReference>
<sequence length="747" mass="84785">MNKLLHPLYGYPAAAREFISATVQCIRLLGTDHRPDANLEIDRDFFAVNVAPGDDPASDDYILERLAELGIHQVRMDFSYGSAQGPAARLLQRLLAAEVEVLLDLLPPLAQAQILADDVDAQQQWQRFVDATLRDYAGKVALFEIGNTPNRGKWSGFSSRGFLLANYLAHQVAKNYSVRLVGPNVSDFEPLYNATYLGLLRRLGASPEVHSDNLFVERVLEPEAYDHRVLGWLARGPLQLNLVKKARILQALGRNAGAPELLCTYTCWTIKRLQRRSAWPEQKRVDYLVRYLALAAASGALRRVYWGPLICSRDGLIDDGANDYPLVDQVSFYQRIRGDAANFAPTPAFSALATTVSRLAGARCLSAEHDPEGVSVFHYRGPRDQHFLLAWTRDGQSWPLQALLPAELLTSARFSDASGQPMDKPVVINEHPLYIDLEEPPSQPVCKNLQTEGIRDFIHLSSHRWQSAGYRDADWIGARMLRADHRQQDLDLADRLHPDALADLPETRVLRDARNRLWNVADPRELCQQVTVKLNRVKGIKRITYRFYPSKGRRHWNNACEMLRKGVATPLPLAFYEAHQSPGVRDSWYLCEFIPEAFSARDVYAALNRGEQQYGGLDKAAWFDLLSGFVCHMHNKQVIHRDLSSGNLLLQQRDDGSVAPMAIDIGRARIWSGAGSRVRTRHRLLDLIRIAYKLNWQDRQLFIDYYEAHLGKALSPLWRVAFWYYDSKQTLKKAMKGKRRRKPAPAR</sequence>